<accession>A0A640WA20</accession>
<dbReference type="EMBL" id="VTPX01000008">
    <property type="protein sequence ID" value="KAA0017212.1"/>
    <property type="molecule type" value="Genomic_DNA"/>
</dbReference>
<gene>
    <name evidence="1" type="ORF">F0A16_14525</name>
</gene>
<dbReference type="Pfam" id="PF04134">
    <property type="entry name" value="DCC1-like"/>
    <property type="match status" value="1"/>
</dbReference>
<evidence type="ECO:0000313" key="2">
    <source>
        <dbReference type="Proteomes" id="UP000466024"/>
    </source>
</evidence>
<keyword evidence="2" id="KW-1185">Reference proteome</keyword>
<dbReference type="Proteomes" id="UP000466024">
    <property type="component" value="Unassembled WGS sequence"/>
</dbReference>
<dbReference type="RefSeq" id="WP_149436120.1">
    <property type="nucleotide sequence ID" value="NZ_VTPX01000008.1"/>
</dbReference>
<reference evidence="1 2" key="1">
    <citation type="submission" date="2019-08" db="EMBL/GenBank/DDBJ databases">
        <title>Bioinformatics analysis of the strain L3 and L5.</title>
        <authorList>
            <person name="Li X."/>
        </authorList>
    </citation>
    <scope>NUCLEOTIDE SEQUENCE [LARGE SCALE GENOMIC DNA]</scope>
    <source>
        <strain evidence="1 2">L3</strain>
    </source>
</reference>
<dbReference type="GO" id="GO:0015035">
    <property type="term" value="F:protein-disulfide reductase activity"/>
    <property type="evidence" value="ECO:0007669"/>
    <property type="project" value="InterPro"/>
</dbReference>
<organism evidence="1 2">
    <name type="scientific">Salinicola corii</name>
    <dbReference type="NCBI Taxonomy" id="2606937"/>
    <lineage>
        <taxon>Bacteria</taxon>
        <taxon>Pseudomonadati</taxon>
        <taxon>Pseudomonadota</taxon>
        <taxon>Gammaproteobacteria</taxon>
        <taxon>Oceanospirillales</taxon>
        <taxon>Halomonadaceae</taxon>
        <taxon>Salinicola</taxon>
    </lineage>
</organism>
<evidence type="ECO:0000313" key="1">
    <source>
        <dbReference type="EMBL" id="KAA0017212.1"/>
    </source>
</evidence>
<comment type="caution">
    <text evidence="1">The sequence shown here is derived from an EMBL/GenBank/DDBJ whole genome shotgun (WGS) entry which is preliminary data.</text>
</comment>
<proteinExistence type="predicted"/>
<dbReference type="InterPro" id="IPR007263">
    <property type="entry name" value="DCC1-like"/>
</dbReference>
<protein>
    <submittedName>
        <fullName evidence="1">DUF393 domain-containing protein</fullName>
    </submittedName>
</protein>
<name>A0A640WA20_9GAMM</name>
<sequence length="164" mass="18802">MSSAPPTIVESVGGEAGDGLLLFDADCPFCRRSVRWLLAHERPDSRLRIAGLKGMVSRRLGEHFRIDFDRSDSIWYFVDGEPSRNSDAAWRLATRLRGGWRQLEWLRWIPRPLRDGGYRFIGDHRHRLSPLGAPRLEDHPRWVDRLPAGLCHRCGLPAELADEP</sequence>
<dbReference type="AlphaFoldDB" id="A0A640WA20"/>